<dbReference type="Proteomes" id="UP001218362">
    <property type="component" value="Chromosome"/>
</dbReference>
<feature type="region of interest" description="Disordered" evidence="1">
    <location>
        <begin position="283"/>
        <end position="302"/>
    </location>
</feature>
<dbReference type="EMBL" id="CP119316">
    <property type="protein sequence ID" value="WEK47165.1"/>
    <property type="molecule type" value="Genomic_DNA"/>
</dbReference>
<evidence type="ECO:0000259" key="2">
    <source>
        <dbReference type="Pfam" id="PF10703"/>
    </source>
</evidence>
<evidence type="ECO:0000256" key="1">
    <source>
        <dbReference type="SAM" id="MobiDB-lite"/>
    </source>
</evidence>
<dbReference type="InterPro" id="IPR024724">
    <property type="entry name" value="MoaF_N"/>
</dbReference>
<organism evidence="4 5">
    <name type="scientific">Candidatus Andeanibacterium colombiense</name>
    <dbReference type="NCBI Taxonomy" id="3121345"/>
    <lineage>
        <taxon>Bacteria</taxon>
        <taxon>Pseudomonadati</taxon>
        <taxon>Pseudomonadota</taxon>
        <taxon>Alphaproteobacteria</taxon>
        <taxon>Sphingomonadales</taxon>
        <taxon>Sphingomonadaceae</taxon>
        <taxon>Candidatus Andeanibacterium</taxon>
    </lineage>
</organism>
<reference evidence="4" key="1">
    <citation type="submission" date="2023-03" db="EMBL/GenBank/DDBJ databases">
        <title>Andean soil-derived lignocellulolytic bacterial consortium as a source of novel taxa and putative plastic-active enzymes.</title>
        <authorList>
            <person name="Diaz-Garcia L."/>
            <person name="Chuvochina M."/>
            <person name="Feuerriegel G."/>
            <person name="Bunk B."/>
            <person name="Sproer C."/>
            <person name="Streit W.R."/>
            <person name="Rodriguez L.M."/>
            <person name="Overmann J."/>
            <person name="Jimenez D.J."/>
        </authorList>
    </citation>
    <scope>NUCLEOTIDE SEQUENCE</scope>
    <source>
        <strain evidence="4">MAG 26</strain>
    </source>
</reference>
<evidence type="ECO:0000259" key="3">
    <source>
        <dbReference type="Pfam" id="PF17409"/>
    </source>
</evidence>
<sequence>MPGPAYPKVQLYRYNWTQLSEAAIGAALGKVAASGPKSTSPADSLLAGTTLRIVTDDDGANKGPLLSYRFTSAHRLSLSENGGTEIAAGYGALRLDDLVLFAHLIPGTLRGYAVVIDERTGLATAFELWFAGQGAKREVSRAVWQGYVAQDGADAPPLRHRGTNRIEGKGLYWKTDSGDETLDFYPSMAYSHWVELTRLDGKQGYCAPSDYIQVDDRFYLYTRTEAEFSGIFTLYAMDLDKLEQVGLRLGFNAADELEFQIFRGTGEWLGQIAQFEKFGDISGGAPKPRAGPGQGANIDPDAKGARGVYRPLATMPKLTKAQVDKAVAENTRVFAPRTGAGSGAAGMATNGLAAVGWLAGKNFTLRYDGGPAVEYKVVTAEELKWRKDGGRWVTARYQAWEPAPGVILFGHVLEGEANHAGHSICADFHQGLVTTFKGTLNGPYFANEAVAETLFGTIEMAGIKSPGALRHHRTNELLGRAITWNYAPGLTSMHLYSTPGTVSWIIFTDSGAGGLEWSGPGDFVKIRDQLYFAYWLEDACNGTLGTIVINLRTMHDAGIGYHCGTEGLSMSQVGAHARHAGKFDIDRFFKQSV</sequence>
<feature type="domain" description="MoaF C-terminal" evidence="3">
    <location>
        <begin position="472"/>
        <end position="578"/>
    </location>
</feature>
<protein>
    <submittedName>
        <fullName evidence="4">MoaF N-terminal domain-containing protein</fullName>
    </submittedName>
</protein>
<dbReference type="InterPro" id="IPR035348">
    <property type="entry name" value="MoaF_C"/>
</dbReference>
<dbReference type="AlphaFoldDB" id="A0AAJ5X736"/>
<evidence type="ECO:0000313" key="4">
    <source>
        <dbReference type="EMBL" id="WEK47165.1"/>
    </source>
</evidence>
<dbReference type="Pfam" id="PF10703">
    <property type="entry name" value="MoaF"/>
    <property type="match status" value="1"/>
</dbReference>
<dbReference type="Pfam" id="PF17409">
    <property type="entry name" value="MoaF_C"/>
    <property type="match status" value="1"/>
</dbReference>
<dbReference type="KEGG" id="acob:P0Y56_02455"/>
<feature type="domain" description="Molybdenum cofactor biosynthesis protein F N-terminal" evidence="2">
    <location>
        <begin position="344"/>
        <end position="440"/>
    </location>
</feature>
<accession>A0AAJ5X736</accession>
<name>A0AAJ5X736_9SPHN</name>
<proteinExistence type="predicted"/>
<gene>
    <name evidence="4" type="ORF">P0Y56_02455</name>
</gene>
<evidence type="ECO:0000313" key="5">
    <source>
        <dbReference type="Proteomes" id="UP001218362"/>
    </source>
</evidence>